<dbReference type="InterPro" id="IPR022879">
    <property type="entry name" value="V-ATPase_su_B/beta"/>
</dbReference>
<comment type="caution">
    <text evidence="11">The sequence shown here is derived from an EMBL/GenBank/DDBJ whole genome shotgun (WGS) entry which is preliminary data.</text>
</comment>
<dbReference type="Pfam" id="PF02874">
    <property type="entry name" value="ATP-synt_ab_N"/>
    <property type="match status" value="1"/>
</dbReference>
<dbReference type="PANTHER" id="PTHR43389">
    <property type="entry name" value="V-TYPE PROTON ATPASE SUBUNIT B"/>
    <property type="match status" value="1"/>
</dbReference>
<dbReference type="GO" id="GO:0046034">
    <property type="term" value="P:ATP metabolic process"/>
    <property type="evidence" value="ECO:0007669"/>
    <property type="project" value="InterPro"/>
</dbReference>
<dbReference type="PIRSF" id="PIRSF039114">
    <property type="entry name" value="V-ATPsynth_beta/V-ATPase_B"/>
    <property type="match status" value="1"/>
</dbReference>
<dbReference type="InterPro" id="IPR020003">
    <property type="entry name" value="ATPase_a/bsu_AS"/>
</dbReference>
<evidence type="ECO:0000256" key="5">
    <source>
        <dbReference type="ARBA" id="ARBA00029427"/>
    </source>
</evidence>
<comment type="similarity">
    <text evidence="1 6">Belongs to the ATPase alpha/beta chains family.</text>
</comment>
<proteinExistence type="inferred from homology"/>
<dbReference type="AlphaFoldDB" id="A0A7C8I3P7"/>
<feature type="domain" description="ATP synthase A/B type C-terminal" evidence="10">
    <location>
        <begin position="377"/>
        <end position="476"/>
    </location>
</feature>
<dbReference type="NCBIfam" id="NF003235">
    <property type="entry name" value="PRK04196.1"/>
    <property type="match status" value="1"/>
</dbReference>
<evidence type="ECO:0000259" key="9">
    <source>
        <dbReference type="Pfam" id="PF02874"/>
    </source>
</evidence>
<dbReference type="GO" id="GO:0005524">
    <property type="term" value="F:ATP binding"/>
    <property type="evidence" value="ECO:0007669"/>
    <property type="project" value="InterPro"/>
</dbReference>
<keyword evidence="2 6" id="KW-0813">Transport</keyword>
<reference evidence="11 12" key="1">
    <citation type="submission" date="2020-01" db="EMBL/GenBank/DDBJ databases">
        <authorList>
            <consortium name="DOE Joint Genome Institute"/>
            <person name="Haridas S."/>
            <person name="Albert R."/>
            <person name="Binder M."/>
            <person name="Bloem J."/>
            <person name="Labutti K."/>
            <person name="Salamov A."/>
            <person name="Andreopoulos B."/>
            <person name="Baker S.E."/>
            <person name="Barry K."/>
            <person name="Bills G."/>
            <person name="Bluhm B.H."/>
            <person name="Cannon C."/>
            <person name="Castanera R."/>
            <person name="Culley D.E."/>
            <person name="Daum C."/>
            <person name="Ezra D."/>
            <person name="Gonzalez J.B."/>
            <person name="Henrissat B."/>
            <person name="Kuo A."/>
            <person name="Liang C."/>
            <person name="Lipzen A."/>
            <person name="Lutzoni F."/>
            <person name="Magnuson J."/>
            <person name="Mondo S."/>
            <person name="Nolan M."/>
            <person name="Ohm R."/>
            <person name="Pangilinan J."/>
            <person name="Park H.-J.H."/>
            <person name="Ramirez L."/>
            <person name="Alfaro M."/>
            <person name="Sun H."/>
            <person name="Tritt A."/>
            <person name="Yoshinaga Y."/>
            <person name="Zwiers L.-H.L."/>
            <person name="Turgeon B.G."/>
            <person name="Goodwin S.B."/>
            <person name="Spatafora J.W."/>
            <person name="Crous P.W."/>
            <person name="Grigoriev I.V."/>
        </authorList>
    </citation>
    <scope>NUCLEOTIDE SEQUENCE [LARGE SCALE GENOMIC DNA]</scope>
    <source>
        <strain evidence="11 12">CBS 611.86</strain>
    </source>
</reference>
<dbReference type="Proteomes" id="UP000481861">
    <property type="component" value="Unassembled WGS sequence"/>
</dbReference>
<evidence type="ECO:0000256" key="7">
    <source>
        <dbReference type="SAM" id="MobiDB-lite"/>
    </source>
</evidence>
<evidence type="ECO:0000256" key="6">
    <source>
        <dbReference type="RuleBase" id="RU366021"/>
    </source>
</evidence>
<evidence type="ECO:0000256" key="1">
    <source>
        <dbReference type="ARBA" id="ARBA00008936"/>
    </source>
</evidence>
<dbReference type="Pfam" id="PF22919">
    <property type="entry name" value="ATP-synt_VA_C"/>
    <property type="match status" value="1"/>
</dbReference>
<dbReference type="CDD" id="cd01135">
    <property type="entry name" value="V_A-ATPase_B"/>
    <property type="match status" value="1"/>
</dbReference>
<comment type="function">
    <text evidence="6">Non-catalytic subunit of the V1 complex of vacuolar(H+)-ATPase (V-ATPase), a multisubunit enzyme composed of a peripheral complex (V1) that hydrolyzes ATP and a membrane integral complex (V0) that translocates protons. V-ATPase is responsible for acidifying and maintaining the pH of intracellular compartments.</text>
</comment>
<dbReference type="NCBIfam" id="TIGR01040">
    <property type="entry name" value="V-ATPase_V1_B"/>
    <property type="match status" value="1"/>
</dbReference>
<evidence type="ECO:0000256" key="3">
    <source>
        <dbReference type="ARBA" id="ARBA00022781"/>
    </source>
</evidence>
<evidence type="ECO:0000256" key="4">
    <source>
        <dbReference type="ARBA" id="ARBA00023065"/>
    </source>
</evidence>
<accession>A0A7C8I3P7</accession>
<dbReference type="InterPro" id="IPR005723">
    <property type="entry name" value="ATPase_V1-cplx_bsu"/>
</dbReference>
<dbReference type="PANTHER" id="PTHR43389:SF4">
    <property type="entry name" value="V-TYPE PROTON ATPASE SUBUNIT B"/>
    <property type="match status" value="1"/>
</dbReference>
<dbReference type="CDD" id="cd18112">
    <property type="entry name" value="ATP-synt_V_A-type_beta_C"/>
    <property type="match status" value="1"/>
</dbReference>
<feature type="domain" description="ATPase F1/V1/A1 complex alpha/beta subunit nucleotide-binding" evidence="8">
    <location>
        <begin position="144"/>
        <end position="371"/>
    </location>
</feature>
<dbReference type="FunFam" id="3.40.50.12240:FF:000001">
    <property type="entry name" value="V-type proton ATPase subunit B, brain"/>
    <property type="match status" value="1"/>
</dbReference>
<feature type="region of interest" description="Disordered" evidence="7">
    <location>
        <begin position="478"/>
        <end position="510"/>
    </location>
</feature>
<dbReference type="GO" id="GO:0016787">
    <property type="term" value="F:hydrolase activity"/>
    <property type="evidence" value="ECO:0007669"/>
    <property type="project" value="UniProtKB-KW"/>
</dbReference>
<organism evidence="11 12">
    <name type="scientific">Massariosphaeria phaeospora</name>
    <dbReference type="NCBI Taxonomy" id="100035"/>
    <lineage>
        <taxon>Eukaryota</taxon>
        <taxon>Fungi</taxon>
        <taxon>Dikarya</taxon>
        <taxon>Ascomycota</taxon>
        <taxon>Pezizomycotina</taxon>
        <taxon>Dothideomycetes</taxon>
        <taxon>Pleosporomycetidae</taxon>
        <taxon>Pleosporales</taxon>
        <taxon>Pleosporales incertae sedis</taxon>
        <taxon>Massariosphaeria</taxon>
    </lineage>
</organism>
<dbReference type="InterPro" id="IPR000194">
    <property type="entry name" value="ATPase_F1/V1/A1_a/bsu_nucl-bd"/>
</dbReference>
<dbReference type="EMBL" id="JAADJZ010000029">
    <property type="protein sequence ID" value="KAF2866193.1"/>
    <property type="molecule type" value="Genomic_DNA"/>
</dbReference>
<dbReference type="OrthoDB" id="1735853at2759"/>
<dbReference type="SUPFAM" id="SSF52540">
    <property type="entry name" value="P-loop containing nucleoside triphosphate hydrolases"/>
    <property type="match status" value="1"/>
</dbReference>
<sequence>MPDVVDPRMMKVQPRIRYNTIGGVNGPLVILESVKFPKYNEIVSLTLPDGTERSGQVLEARGNRAVVQVFEGTTGIDVKRTKVEFTGHSLKLGVSEDMLGRTFDGSGRAIDKGPKVLAEDYLDINGSPINPYSRSYPEEMISTGISAIDTMNSIARGQKIPIFSASGLPHNEIAAQICRQASLVAKPSKGIHDDHDENFSIVFGAMGVNLETARFFTRDFEENGSMERVTLFLNLANDPTIERIITPRLALTTAEYYAYQLEKHVLVILTDLSSYCDALREVSAAREEVPGRRGYPGYMYTDLSTIYERAGRVEGRKGSITQIPILTMPNEDITHPIPDLTGYITEGQIFIDRQLDNKGIYPPINVLPSLSRLMKSAIGEGRTRKDHGDVSNQLYAKYAIGRDAAAMKAVVGEEALSSEDKLSLEFLDKFERTFIAQSPYESRSIVESLDLAWSLLRIYPKELLNRIPAKVLDQYYQRSRANEGDKKKKGSKDTKDNSGEGQQDDNLIDV</sequence>
<evidence type="ECO:0000256" key="2">
    <source>
        <dbReference type="ARBA" id="ARBA00022448"/>
    </source>
</evidence>
<dbReference type="InterPro" id="IPR027417">
    <property type="entry name" value="P-loop_NTPase"/>
</dbReference>
<dbReference type="GO" id="GO:0046961">
    <property type="term" value="F:proton-transporting ATPase activity, rotational mechanism"/>
    <property type="evidence" value="ECO:0007669"/>
    <property type="project" value="InterPro"/>
</dbReference>
<comment type="subcellular location">
    <subcellularLocation>
        <location evidence="5">Vacuole membrane</location>
        <topology evidence="5">Peripheral membrane protein</topology>
        <orientation evidence="5">Cytoplasmic side</orientation>
    </subcellularLocation>
</comment>
<keyword evidence="12" id="KW-1185">Reference proteome</keyword>
<dbReference type="Pfam" id="PF00006">
    <property type="entry name" value="ATP-synt_ab"/>
    <property type="match status" value="1"/>
</dbReference>
<evidence type="ECO:0000313" key="12">
    <source>
        <dbReference type="Proteomes" id="UP000481861"/>
    </source>
</evidence>
<keyword evidence="3 6" id="KW-0375">Hydrogen ion transport</keyword>
<evidence type="ECO:0000313" key="11">
    <source>
        <dbReference type="EMBL" id="KAF2866193.1"/>
    </source>
</evidence>
<dbReference type="InterPro" id="IPR055190">
    <property type="entry name" value="ATP-synt_VA_C"/>
</dbReference>
<gene>
    <name evidence="11" type="ORF">BDV95DRAFT_505774</name>
</gene>
<dbReference type="Gene3D" id="3.40.50.12240">
    <property type="match status" value="1"/>
</dbReference>
<keyword evidence="11" id="KW-0378">Hydrolase</keyword>
<protein>
    <recommendedName>
        <fullName evidence="6">Vacuolar proton pump subunit B</fullName>
        <shortName evidence="6">V-ATPase subunit B</shortName>
    </recommendedName>
    <alternativeName>
        <fullName evidence="6">Vacuolar proton pump subunit B</fullName>
    </alternativeName>
</protein>
<feature type="domain" description="ATPase F1/V1/A1 complex alpha/beta subunit N-terminal" evidence="9">
    <location>
        <begin position="24"/>
        <end position="87"/>
    </location>
</feature>
<dbReference type="GO" id="GO:0005774">
    <property type="term" value="C:vacuolar membrane"/>
    <property type="evidence" value="ECO:0007669"/>
    <property type="project" value="UniProtKB-SubCell"/>
</dbReference>
<comment type="subunit">
    <text evidence="6">V-ATPase is a heteromultimeric enzyme composed of a peripheral catalytic V1 complex attached to an integral membrane V0 proton pore complex.</text>
</comment>
<dbReference type="PROSITE" id="PS00152">
    <property type="entry name" value="ATPASE_ALPHA_BETA"/>
    <property type="match status" value="1"/>
</dbReference>
<dbReference type="GO" id="GO:0033180">
    <property type="term" value="C:proton-transporting V-type ATPase, V1 domain"/>
    <property type="evidence" value="ECO:0007669"/>
    <property type="project" value="InterPro"/>
</dbReference>
<evidence type="ECO:0000259" key="8">
    <source>
        <dbReference type="Pfam" id="PF00006"/>
    </source>
</evidence>
<dbReference type="GO" id="GO:0007035">
    <property type="term" value="P:vacuolar acidification"/>
    <property type="evidence" value="ECO:0007669"/>
    <property type="project" value="TreeGrafter"/>
</dbReference>
<evidence type="ECO:0000259" key="10">
    <source>
        <dbReference type="Pfam" id="PF22919"/>
    </source>
</evidence>
<dbReference type="InterPro" id="IPR004100">
    <property type="entry name" value="ATPase_F1/V1/A1_a/bsu_N"/>
</dbReference>
<dbReference type="CDD" id="cd18118">
    <property type="entry name" value="ATP-synt_V_A-type_beta_N"/>
    <property type="match status" value="1"/>
</dbReference>
<dbReference type="HAMAP" id="MF_00310">
    <property type="entry name" value="ATP_synth_B_arch"/>
    <property type="match status" value="1"/>
</dbReference>
<name>A0A7C8I3P7_9PLEO</name>
<feature type="compositionally biased region" description="Basic and acidic residues" evidence="7">
    <location>
        <begin position="480"/>
        <end position="498"/>
    </location>
</feature>
<keyword evidence="4 6" id="KW-0406">Ion transport</keyword>